<protein>
    <submittedName>
        <fullName evidence="1">Uncharacterized protein</fullName>
    </submittedName>
</protein>
<comment type="caution">
    <text evidence="1">The sequence shown here is derived from an EMBL/GenBank/DDBJ whole genome shotgun (WGS) entry which is preliminary data.</text>
</comment>
<gene>
    <name evidence="1" type="ORF">XENOCAPTIV_025202</name>
</gene>
<evidence type="ECO:0000313" key="1">
    <source>
        <dbReference type="EMBL" id="MEQ2213990.1"/>
    </source>
</evidence>
<proteinExistence type="predicted"/>
<reference evidence="1 2" key="1">
    <citation type="submission" date="2021-06" db="EMBL/GenBank/DDBJ databases">
        <authorList>
            <person name="Palmer J.M."/>
        </authorList>
    </citation>
    <scope>NUCLEOTIDE SEQUENCE [LARGE SCALE GENOMIC DNA]</scope>
    <source>
        <strain evidence="1 2">XC_2019</strain>
        <tissue evidence="1">Muscle</tissue>
    </source>
</reference>
<keyword evidence="2" id="KW-1185">Reference proteome</keyword>
<dbReference type="Proteomes" id="UP001434883">
    <property type="component" value="Unassembled WGS sequence"/>
</dbReference>
<sequence>MEVLPHCTYCTSTTPLALKFHCMETHSDIFGISEMFKNLIRGNTKGGRSNLKKIFCMKACQLCTRLLQRETCCFVLFISLLPHIRLLYSGVMQTFWGLKGTHLQFIYFDHDRALISCLSWDMLGLEVLAPFWK</sequence>
<organism evidence="1 2">
    <name type="scientific">Xenoophorus captivus</name>
    <dbReference type="NCBI Taxonomy" id="1517983"/>
    <lineage>
        <taxon>Eukaryota</taxon>
        <taxon>Metazoa</taxon>
        <taxon>Chordata</taxon>
        <taxon>Craniata</taxon>
        <taxon>Vertebrata</taxon>
        <taxon>Euteleostomi</taxon>
        <taxon>Actinopterygii</taxon>
        <taxon>Neopterygii</taxon>
        <taxon>Teleostei</taxon>
        <taxon>Neoteleostei</taxon>
        <taxon>Acanthomorphata</taxon>
        <taxon>Ovalentaria</taxon>
        <taxon>Atherinomorphae</taxon>
        <taxon>Cyprinodontiformes</taxon>
        <taxon>Goodeidae</taxon>
        <taxon>Xenoophorus</taxon>
    </lineage>
</organism>
<dbReference type="EMBL" id="JAHRIN010064855">
    <property type="protein sequence ID" value="MEQ2213990.1"/>
    <property type="molecule type" value="Genomic_DNA"/>
</dbReference>
<evidence type="ECO:0000313" key="2">
    <source>
        <dbReference type="Proteomes" id="UP001434883"/>
    </source>
</evidence>
<name>A0ABV0S0B0_9TELE</name>
<accession>A0ABV0S0B0</accession>